<feature type="active site" description="Schiff-base intermediate with substrate" evidence="9">
    <location>
        <position position="224"/>
    </location>
</feature>
<dbReference type="SMART" id="SM01004">
    <property type="entry name" value="ALAD"/>
    <property type="match status" value="1"/>
</dbReference>
<keyword evidence="10" id="KW-0460">Magnesium</keyword>
<name>A0A327KZD9_9BRAD</name>
<evidence type="ECO:0000313" key="14">
    <source>
        <dbReference type="Proteomes" id="UP000249130"/>
    </source>
</evidence>
<comment type="subunit">
    <text evidence="11">Homooctamer.</text>
</comment>
<dbReference type="GO" id="GO:0005829">
    <property type="term" value="C:cytosol"/>
    <property type="evidence" value="ECO:0007669"/>
    <property type="project" value="TreeGrafter"/>
</dbReference>
<keyword evidence="10" id="KW-0479">Metal-binding</keyword>
<evidence type="ECO:0000256" key="12">
    <source>
        <dbReference type="RuleBase" id="RU004161"/>
    </source>
</evidence>
<dbReference type="UniPathway" id="UPA00251">
    <property type="reaction ID" value="UER00318"/>
</dbReference>
<evidence type="ECO:0000313" key="13">
    <source>
        <dbReference type="EMBL" id="RAI44250.1"/>
    </source>
</evidence>
<evidence type="ECO:0000256" key="7">
    <source>
        <dbReference type="ARBA" id="ARBA00023244"/>
    </source>
</evidence>
<evidence type="ECO:0000256" key="6">
    <source>
        <dbReference type="ARBA" id="ARBA00023239"/>
    </source>
</evidence>
<evidence type="ECO:0000256" key="5">
    <source>
        <dbReference type="ARBA" id="ARBA00023133"/>
    </source>
</evidence>
<dbReference type="Pfam" id="PF00490">
    <property type="entry name" value="ALAD"/>
    <property type="match status" value="1"/>
</dbReference>
<evidence type="ECO:0000256" key="10">
    <source>
        <dbReference type="PIRSR" id="PIRSR001415-5"/>
    </source>
</evidence>
<evidence type="ECO:0000256" key="3">
    <source>
        <dbReference type="ARBA" id="ARBA00012053"/>
    </source>
</evidence>
<feature type="active site" description="Schiff-base intermediate with substrate" evidence="9">
    <location>
        <position position="278"/>
    </location>
</feature>
<dbReference type="PANTHER" id="PTHR11458">
    <property type="entry name" value="DELTA-AMINOLEVULINIC ACID DEHYDRATASE"/>
    <property type="match status" value="1"/>
</dbReference>
<comment type="pathway">
    <text evidence="1">Porphyrin-containing compound metabolism; protoporphyrin-IX biosynthesis; coproporphyrinogen-III from 5-aminolevulinate: step 1/4.</text>
</comment>
<dbReference type="NCBIfam" id="NF006762">
    <property type="entry name" value="PRK09283.1"/>
    <property type="match status" value="1"/>
</dbReference>
<organism evidence="13 14">
    <name type="scientific">Rhodoplanes roseus</name>
    <dbReference type="NCBI Taxonomy" id="29409"/>
    <lineage>
        <taxon>Bacteria</taxon>
        <taxon>Pseudomonadati</taxon>
        <taxon>Pseudomonadota</taxon>
        <taxon>Alphaproteobacteria</taxon>
        <taxon>Hyphomicrobiales</taxon>
        <taxon>Nitrobacteraceae</taxon>
        <taxon>Rhodoplanes</taxon>
    </lineage>
</organism>
<dbReference type="PANTHER" id="PTHR11458:SF0">
    <property type="entry name" value="DELTA-AMINOLEVULINIC ACID DEHYDRATASE"/>
    <property type="match status" value="1"/>
</dbReference>
<dbReference type="FunFam" id="3.20.20.70:FF:000019">
    <property type="entry name" value="Delta-aminolevulinic acid dehydratase"/>
    <property type="match status" value="1"/>
</dbReference>
<keyword evidence="7 11" id="KW-0627">Porphyrin biosynthesis</keyword>
<dbReference type="Gene3D" id="3.20.20.70">
    <property type="entry name" value="Aldolase class I"/>
    <property type="match status" value="1"/>
</dbReference>
<dbReference type="InterPro" id="IPR030656">
    <property type="entry name" value="ALAD_AS"/>
</dbReference>
<evidence type="ECO:0000256" key="8">
    <source>
        <dbReference type="ARBA" id="ARBA00047651"/>
    </source>
</evidence>
<evidence type="ECO:0000256" key="9">
    <source>
        <dbReference type="PIRSR" id="PIRSR001415-1"/>
    </source>
</evidence>
<comment type="catalytic activity">
    <reaction evidence="8 11">
        <text>2 5-aminolevulinate = porphobilinogen + 2 H2O + H(+)</text>
        <dbReference type="Rhea" id="RHEA:24064"/>
        <dbReference type="ChEBI" id="CHEBI:15377"/>
        <dbReference type="ChEBI" id="CHEBI:15378"/>
        <dbReference type="ChEBI" id="CHEBI:58126"/>
        <dbReference type="ChEBI" id="CHEBI:356416"/>
        <dbReference type="EC" id="4.2.1.24"/>
    </reaction>
</comment>
<dbReference type="GO" id="GO:0008270">
    <property type="term" value="F:zinc ion binding"/>
    <property type="evidence" value="ECO:0007669"/>
    <property type="project" value="TreeGrafter"/>
</dbReference>
<dbReference type="EC" id="4.2.1.24" evidence="3 11"/>
<dbReference type="AlphaFoldDB" id="A0A327KZD9"/>
<keyword evidence="5" id="KW-0350">Heme biosynthesis</keyword>
<dbReference type="EMBL" id="NPEX01000052">
    <property type="protein sequence ID" value="RAI44250.1"/>
    <property type="molecule type" value="Genomic_DNA"/>
</dbReference>
<dbReference type="InterPro" id="IPR001731">
    <property type="entry name" value="ALAD"/>
</dbReference>
<dbReference type="GO" id="GO:0004655">
    <property type="term" value="F:porphobilinogen synthase activity"/>
    <property type="evidence" value="ECO:0007669"/>
    <property type="project" value="UniProtKB-EC"/>
</dbReference>
<protein>
    <recommendedName>
        <fullName evidence="4 11">Delta-aminolevulinic acid dehydratase</fullName>
        <ecNumber evidence="3 11">4.2.1.24</ecNumber>
    </recommendedName>
</protein>
<dbReference type="GO" id="GO:0006782">
    <property type="term" value="P:protoporphyrinogen IX biosynthetic process"/>
    <property type="evidence" value="ECO:0007669"/>
    <property type="project" value="UniProtKB-UniPathway"/>
</dbReference>
<reference evidence="13 14" key="1">
    <citation type="submission" date="2017-07" db="EMBL/GenBank/DDBJ databases">
        <title>Draft Genome Sequences of Select Purple Nonsulfur Bacteria.</title>
        <authorList>
            <person name="Lasarre B."/>
            <person name="Mckinlay J.B."/>
        </authorList>
    </citation>
    <scope>NUCLEOTIDE SEQUENCE [LARGE SCALE GENOMIC DNA]</scope>
    <source>
        <strain evidence="13 14">DSM 5909</strain>
    </source>
</reference>
<dbReference type="InterPro" id="IPR013785">
    <property type="entry name" value="Aldolase_TIM"/>
</dbReference>
<evidence type="ECO:0000256" key="2">
    <source>
        <dbReference type="ARBA" id="ARBA00008055"/>
    </source>
</evidence>
<comment type="similarity">
    <text evidence="2 12">Belongs to the ALAD family.</text>
</comment>
<gene>
    <name evidence="13" type="ORF">CH341_10090</name>
</gene>
<dbReference type="PIRSF" id="PIRSF001415">
    <property type="entry name" value="Porphbilin_synth"/>
    <property type="match status" value="1"/>
</dbReference>
<dbReference type="OrthoDB" id="9805001at2"/>
<sequence>MAIKYGRPIESKVRVVPAEPAASSRQDCLDLVQRPRRNRRTDWARRMVRENVLTANDLIWPLFLVDGDNIRTPVPSMPGVDRISLDHAVREAERAAKLDIPCLALFPYTDPKLRDENGTEALNPDNLVCRTVRAIKKEVPDIGILCDVALDPYTSHGHDGLLADGQILNDETVDVLIRQSILQAEAGCDIVAPSDMMDGRIGAIRQALDDEGRIDVQIMAYAAKYASVFYGPFRDAVGSSTTLTGDKRTYQMDYCNTNEALREVELDLEEGADMVMVKPGLPYLDIVHRIKETFAHPTFVYQVSGEYAMIMAAAGNGWLDGDKAMIESLMAFKRAGADGILTYFAPRVAEKLKQGRLL</sequence>
<evidence type="ECO:0000256" key="4">
    <source>
        <dbReference type="ARBA" id="ARBA00020771"/>
    </source>
</evidence>
<dbReference type="Proteomes" id="UP000249130">
    <property type="component" value="Unassembled WGS sequence"/>
</dbReference>
<feature type="binding site" evidence="10">
    <location>
        <position position="263"/>
    </location>
    <ligand>
        <name>Mg(2+)</name>
        <dbReference type="ChEBI" id="CHEBI:18420"/>
    </ligand>
</feature>
<keyword evidence="14" id="KW-1185">Reference proteome</keyword>
<keyword evidence="6 11" id="KW-0456">Lyase</keyword>
<dbReference type="PROSITE" id="PS00169">
    <property type="entry name" value="D_ALA_DEHYDRATASE"/>
    <property type="match status" value="1"/>
</dbReference>
<evidence type="ECO:0000256" key="1">
    <source>
        <dbReference type="ARBA" id="ARBA00004694"/>
    </source>
</evidence>
<dbReference type="RefSeq" id="WP_111418914.1">
    <property type="nucleotide sequence ID" value="NZ_NPEX01000052.1"/>
</dbReference>
<proteinExistence type="inferred from homology"/>
<dbReference type="PRINTS" id="PR00144">
    <property type="entry name" value="DALDHYDRTASE"/>
</dbReference>
<dbReference type="CDD" id="cd04823">
    <property type="entry name" value="ALAD_PBGS_aspartate_rich"/>
    <property type="match status" value="1"/>
</dbReference>
<dbReference type="SUPFAM" id="SSF51569">
    <property type="entry name" value="Aldolase"/>
    <property type="match status" value="1"/>
</dbReference>
<comment type="caution">
    <text evidence="13">The sequence shown here is derived from an EMBL/GenBank/DDBJ whole genome shotgun (WGS) entry which is preliminary data.</text>
</comment>
<accession>A0A327KZD9</accession>
<evidence type="ECO:0000256" key="11">
    <source>
        <dbReference type="RuleBase" id="RU000515"/>
    </source>
</evidence>